<feature type="non-terminal residue" evidence="2">
    <location>
        <position position="1"/>
    </location>
</feature>
<accession>A0AAV5V9L0</accession>
<keyword evidence="3" id="KW-1185">Reference proteome</keyword>
<protein>
    <submittedName>
        <fullName evidence="2">Uncharacterized protein</fullName>
    </submittedName>
</protein>
<reference evidence="2" key="1">
    <citation type="submission" date="2023-10" db="EMBL/GenBank/DDBJ databases">
        <title>Genome assembly of Pristionchus species.</title>
        <authorList>
            <person name="Yoshida K."/>
            <person name="Sommer R.J."/>
        </authorList>
    </citation>
    <scope>NUCLEOTIDE SEQUENCE</scope>
    <source>
        <strain evidence="2">RS5133</strain>
    </source>
</reference>
<evidence type="ECO:0000313" key="3">
    <source>
        <dbReference type="Proteomes" id="UP001432322"/>
    </source>
</evidence>
<name>A0AAV5V9L0_9BILA</name>
<feature type="region of interest" description="Disordered" evidence="1">
    <location>
        <begin position="31"/>
        <end position="88"/>
    </location>
</feature>
<comment type="caution">
    <text evidence="2">The sequence shown here is derived from an EMBL/GenBank/DDBJ whole genome shotgun (WGS) entry which is preliminary data.</text>
</comment>
<feature type="compositionally biased region" description="Basic and acidic residues" evidence="1">
    <location>
        <begin position="31"/>
        <end position="45"/>
    </location>
</feature>
<dbReference type="Proteomes" id="UP001432322">
    <property type="component" value="Unassembled WGS sequence"/>
</dbReference>
<sequence>SLRSLSSSSQDTILIEGRPPIPERFTVVEIHEEPGPKLKEPEKETTPIPQKTANEKEEKTYADAESVGYERSLSPPATPPIEEEEEEE</sequence>
<dbReference type="EMBL" id="BTSY01000002">
    <property type="protein sequence ID" value="GMT16325.1"/>
    <property type="molecule type" value="Genomic_DNA"/>
</dbReference>
<feature type="compositionally biased region" description="Basic and acidic residues" evidence="1">
    <location>
        <begin position="53"/>
        <end position="62"/>
    </location>
</feature>
<feature type="non-terminal residue" evidence="2">
    <location>
        <position position="88"/>
    </location>
</feature>
<gene>
    <name evidence="2" type="ORF">PFISCL1PPCAC_7622</name>
</gene>
<dbReference type="AlphaFoldDB" id="A0AAV5V9L0"/>
<organism evidence="2 3">
    <name type="scientific">Pristionchus fissidentatus</name>
    <dbReference type="NCBI Taxonomy" id="1538716"/>
    <lineage>
        <taxon>Eukaryota</taxon>
        <taxon>Metazoa</taxon>
        <taxon>Ecdysozoa</taxon>
        <taxon>Nematoda</taxon>
        <taxon>Chromadorea</taxon>
        <taxon>Rhabditida</taxon>
        <taxon>Rhabditina</taxon>
        <taxon>Diplogasteromorpha</taxon>
        <taxon>Diplogasteroidea</taxon>
        <taxon>Neodiplogasteridae</taxon>
        <taxon>Pristionchus</taxon>
    </lineage>
</organism>
<evidence type="ECO:0000313" key="2">
    <source>
        <dbReference type="EMBL" id="GMT16325.1"/>
    </source>
</evidence>
<proteinExistence type="predicted"/>
<feature type="region of interest" description="Disordered" evidence="1">
    <location>
        <begin position="1"/>
        <end position="20"/>
    </location>
</feature>
<evidence type="ECO:0000256" key="1">
    <source>
        <dbReference type="SAM" id="MobiDB-lite"/>
    </source>
</evidence>